<name>A0A521BYB5_9BACL</name>
<dbReference type="EMBL" id="FXTI01000003">
    <property type="protein sequence ID" value="SMO52192.1"/>
    <property type="molecule type" value="Genomic_DNA"/>
</dbReference>
<dbReference type="SFLD" id="SFLDG00002">
    <property type="entry name" value="C1.7:_P-type_atpase_like"/>
    <property type="match status" value="1"/>
</dbReference>
<dbReference type="PROSITE" id="PS00154">
    <property type="entry name" value="ATPASE_E1_E2"/>
    <property type="match status" value="1"/>
</dbReference>
<dbReference type="InterPro" id="IPR023214">
    <property type="entry name" value="HAD_sf"/>
</dbReference>
<evidence type="ECO:0000256" key="7">
    <source>
        <dbReference type="ARBA" id="ARBA00022723"/>
    </source>
</evidence>
<dbReference type="EC" id="7.2.2.21" evidence="12"/>
<dbReference type="PRINTS" id="PR00941">
    <property type="entry name" value="CDATPASE"/>
</dbReference>
<feature type="transmembrane region" description="Helical" evidence="14">
    <location>
        <begin position="640"/>
        <end position="660"/>
    </location>
</feature>
<dbReference type="InterPro" id="IPR036412">
    <property type="entry name" value="HAD-like_sf"/>
</dbReference>
<dbReference type="Proteomes" id="UP000315636">
    <property type="component" value="Unassembled WGS sequence"/>
</dbReference>
<keyword evidence="8" id="KW-1278">Translocase</keyword>
<dbReference type="Gene3D" id="3.30.70.100">
    <property type="match status" value="1"/>
</dbReference>
<dbReference type="GO" id="GO:0008551">
    <property type="term" value="F:P-type cadmium transporter activity"/>
    <property type="evidence" value="ECO:0007669"/>
    <property type="project" value="UniProtKB-EC"/>
</dbReference>
<dbReference type="Gene3D" id="2.70.150.10">
    <property type="entry name" value="Calcium-transporting ATPase, cytoplasmic transduction domain A"/>
    <property type="match status" value="1"/>
</dbReference>
<evidence type="ECO:0000256" key="12">
    <source>
        <dbReference type="ARBA" id="ARBA00039103"/>
    </source>
</evidence>
<organism evidence="16 17">
    <name type="scientific">Melghirimyces algeriensis</name>
    <dbReference type="NCBI Taxonomy" id="910412"/>
    <lineage>
        <taxon>Bacteria</taxon>
        <taxon>Bacillati</taxon>
        <taxon>Bacillota</taxon>
        <taxon>Bacilli</taxon>
        <taxon>Bacillales</taxon>
        <taxon>Thermoactinomycetaceae</taxon>
        <taxon>Melghirimyces</taxon>
    </lineage>
</organism>
<dbReference type="PANTHER" id="PTHR48085:SF5">
    <property type="entry name" value="CADMIUM_ZINC-TRANSPORTING ATPASE HMA4-RELATED"/>
    <property type="match status" value="1"/>
</dbReference>
<evidence type="ECO:0000256" key="6">
    <source>
        <dbReference type="ARBA" id="ARBA00022692"/>
    </source>
</evidence>
<feature type="domain" description="P-type ATPase A" evidence="15">
    <location>
        <begin position="191"/>
        <end position="290"/>
    </location>
</feature>
<evidence type="ECO:0000256" key="10">
    <source>
        <dbReference type="ARBA" id="ARBA00023065"/>
    </source>
</evidence>
<keyword evidence="7 14" id="KW-0479">Metal-binding</keyword>
<keyword evidence="3" id="KW-0813">Transport</keyword>
<feature type="transmembrane region" description="Helical" evidence="14">
    <location>
        <begin position="309"/>
        <end position="329"/>
    </location>
</feature>
<dbReference type="InterPro" id="IPR036163">
    <property type="entry name" value="HMA_dom_sf"/>
</dbReference>
<dbReference type="SUPFAM" id="SSF55008">
    <property type="entry name" value="HMA, heavy metal-associated domain"/>
    <property type="match status" value="1"/>
</dbReference>
<dbReference type="Pfam" id="PF00122">
    <property type="entry name" value="E1-E2_ATPase"/>
    <property type="match status" value="1"/>
</dbReference>
<keyword evidence="9 14" id="KW-1133">Transmembrane helix</keyword>
<evidence type="ECO:0000256" key="4">
    <source>
        <dbReference type="ARBA" id="ARBA00022539"/>
    </source>
</evidence>
<dbReference type="NCBIfam" id="TIGR01525">
    <property type="entry name" value="ATPase-IB_hvy"/>
    <property type="match status" value="1"/>
</dbReference>
<keyword evidence="4" id="KW-0104">Cadmium</keyword>
<dbReference type="InterPro" id="IPR059000">
    <property type="entry name" value="ATPase_P-type_domA"/>
</dbReference>
<keyword evidence="11 14" id="KW-0472">Membrane</keyword>
<evidence type="ECO:0000256" key="2">
    <source>
        <dbReference type="ARBA" id="ARBA00006024"/>
    </source>
</evidence>
<dbReference type="SUPFAM" id="SSF81653">
    <property type="entry name" value="Calcium ATPase, transduction domain A"/>
    <property type="match status" value="1"/>
</dbReference>
<dbReference type="InterPro" id="IPR023298">
    <property type="entry name" value="ATPase_P-typ_TM_dom_sf"/>
</dbReference>
<evidence type="ECO:0000256" key="9">
    <source>
        <dbReference type="ARBA" id="ARBA00022989"/>
    </source>
</evidence>
<reference evidence="16 17" key="1">
    <citation type="submission" date="2017-05" db="EMBL/GenBank/DDBJ databases">
        <authorList>
            <person name="Varghese N."/>
            <person name="Submissions S."/>
        </authorList>
    </citation>
    <scope>NUCLEOTIDE SEQUENCE [LARGE SCALE GENOMIC DNA]</scope>
    <source>
        <strain evidence="16 17">DSM 45474</strain>
    </source>
</reference>
<comment type="subcellular location">
    <subcellularLocation>
        <location evidence="1">Cell membrane</location>
        <topology evidence="1">Multi-pass membrane protein</topology>
    </subcellularLocation>
</comment>
<evidence type="ECO:0000256" key="8">
    <source>
        <dbReference type="ARBA" id="ARBA00022967"/>
    </source>
</evidence>
<keyword evidence="17" id="KW-1185">Reference proteome</keyword>
<dbReference type="PROSITE" id="PS01229">
    <property type="entry name" value="COF_2"/>
    <property type="match status" value="1"/>
</dbReference>
<dbReference type="PANTHER" id="PTHR48085">
    <property type="entry name" value="CADMIUM/ZINC-TRANSPORTING ATPASE HMA2-RELATED"/>
    <property type="match status" value="1"/>
</dbReference>
<sequence>MNEYRLKGLSCPDCASNLEKQIRHLPHAATARLLFSSSKLIIDEQVDLNQVQKILDSDGVTVENQTTSSDSPANPHKGGGLGIKFVLILSTAFYLGGIFLEERLPPAVGVSLYLVAMILSGRQTFIRGFKNLFRLRFNMDTLMTIALIGAVSIGEWKEGTLVAILFGLNEYLEGLGMEKARHSMEKLLKATPQQATVIEEGSERTISIDELRAGDLVLVRPGEKIPSDGVVEAGQSSVNEAAITGESLPVEKEQGSQVYGGSINHEGLLKVRMDRAYEDSALAKILHLVQEAQEAKTPTEQFINRFSRYYTPLIMLISAFVITLPPLLLEQSWTASLYQGLAVLIVGCPCALILSSPIANISGITRNARNGILVKGSVFLEMMGQLKAIAFDKTGTLTKGHPYVTEVVEYDPLFLKVAGAVEKNSSHPLARAIMQKVEELGVQFPEAEDLQTEAGRGVTATVDGQKYRVGSEAILPSHLLQTQSVQQDIQRLKDQGATLVIIADDKQVLGIFGLEDEIRHESAEVIQALHQTGIAETVMLTGDHPATAEKVAHQVGVSRVHAGLLPEEKVEKVKEYASRGKVAMIGDGINDAPALATADLGIAMGKGTDSAIETADIVLMQDHLEKLPEAVRIAKRVNRIIRLNIVLALSLKLIALLLTIPGWLTLWIAILSDMGATILVTLISLSILWQRPQKNAPSVQSITI</sequence>
<evidence type="ECO:0000256" key="1">
    <source>
        <dbReference type="ARBA" id="ARBA00004651"/>
    </source>
</evidence>
<dbReference type="SFLD" id="SFLDS00003">
    <property type="entry name" value="Haloacid_Dehalogenase"/>
    <property type="match status" value="1"/>
</dbReference>
<dbReference type="InterPro" id="IPR018303">
    <property type="entry name" value="ATPase_P-typ_P_site"/>
</dbReference>
<dbReference type="FunFam" id="2.70.150.10:FF:000002">
    <property type="entry name" value="Copper-transporting ATPase 1, putative"/>
    <property type="match status" value="1"/>
</dbReference>
<evidence type="ECO:0000313" key="17">
    <source>
        <dbReference type="Proteomes" id="UP000315636"/>
    </source>
</evidence>
<keyword evidence="14" id="KW-0067">ATP-binding</keyword>
<dbReference type="NCBIfam" id="TIGR01511">
    <property type="entry name" value="ATPase-IB1_Cu"/>
    <property type="match status" value="1"/>
</dbReference>
<dbReference type="AlphaFoldDB" id="A0A521BYB5"/>
<evidence type="ECO:0000313" key="16">
    <source>
        <dbReference type="EMBL" id="SMO52192.1"/>
    </source>
</evidence>
<dbReference type="GO" id="GO:0016887">
    <property type="term" value="F:ATP hydrolysis activity"/>
    <property type="evidence" value="ECO:0007669"/>
    <property type="project" value="InterPro"/>
</dbReference>
<dbReference type="RefSeq" id="WP_142504782.1">
    <property type="nucleotide sequence ID" value="NZ_FXTI01000003.1"/>
</dbReference>
<dbReference type="InterPro" id="IPR008250">
    <property type="entry name" value="ATPase_P-typ_transduc_dom_A_sf"/>
</dbReference>
<dbReference type="SUPFAM" id="SSF56784">
    <property type="entry name" value="HAD-like"/>
    <property type="match status" value="1"/>
</dbReference>
<dbReference type="InterPro" id="IPR044492">
    <property type="entry name" value="P_typ_ATPase_HD_dom"/>
</dbReference>
<feature type="transmembrane region" description="Helical" evidence="14">
    <location>
        <begin position="335"/>
        <end position="359"/>
    </location>
</feature>
<feature type="transmembrane region" description="Helical" evidence="14">
    <location>
        <begin position="81"/>
        <end position="100"/>
    </location>
</feature>
<accession>A0A521BYB5</accession>
<dbReference type="InterPro" id="IPR051014">
    <property type="entry name" value="Cation_Transport_ATPase_IB"/>
</dbReference>
<dbReference type="InterPro" id="IPR001757">
    <property type="entry name" value="P_typ_ATPase"/>
</dbReference>
<feature type="transmembrane region" description="Helical" evidence="14">
    <location>
        <begin position="666"/>
        <end position="689"/>
    </location>
</feature>
<dbReference type="GO" id="GO:0005886">
    <property type="term" value="C:plasma membrane"/>
    <property type="evidence" value="ECO:0007669"/>
    <property type="project" value="UniProtKB-SubCell"/>
</dbReference>
<keyword evidence="6 14" id="KW-0812">Transmembrane</keyword>
<dbReference type="NCBIfam" id="TIGR01494">
    <property type="entry name" value="ATPase_P-type"/>
    <property type="match status" value="1"/>
</dbReference>
<dbReference type="InterPro" id="IPR023299">
    <property type="entry name" value="ATPase_P-typ_cyto_dom_N"/>
</dbReference>
<dbReference type="OrthoDB" id="9813266at2"/>
<keyword evidence="14" id="KW-1003">Cell membrane</keyword>
<keyword evidence="10" id="KW-0406">Ion transport</keyword>
<proteinExistence type="inferred from homology"/>
<comment type="catalytic activity">
    <reaction evidence="13">
        <text>Cd(2+)(in) + ATP + H2O = Cd(2+)(out) + ADP + phosphate + H(+)</text>
        <dbReference type="Rhea" id="RHEA:12132"/>
        <dbReference type="ChEBI" id="CHEBI:15377"/>
        <dbReference type="ChEBI" id="CHEBI:15378"/>
        <dbReference type="ChEBI" id="CHEBI:30616"/>
        <dbReference type="ChEBI" id="CHEBI:43474"/>
        <dbReference type="ChEBI" id="CHEBI:48775"/>
        <dbReference type="ChEBI" id="CHEBI:456216"/>
        <dbReference type="EC" id="7.2.2.21"/>
    </reaction>
</comment>
<evidence type="ECO:0000256" key="5">
    <source>
        <dbReference type="ARBA" id="ARBA00022553"/>
    </source>
</evidence>
<comment type="similarity">
    <text evidence="2 14">Belongs to the cation transport ATPase (P-type) (TC 3.A.3) family. Type IB subfamily.</text>
</comment>
<dbReference type="GO" id="GO:0046872">
    <property type="term" value="F:metal ion binding"/>
    <property type="evidence" value="ECO:0007669"/>
    <property type="project" value="UniProtKB-KW"/>
</dbReference>
<dbReference type="Gene3D" id="3.40.50.1000">
    <property type="entry name" value="HAD superfamily/HAD-like"/>
    <property type="match status" value="1"/>
</dbReference>
<evidence type="ECO:0000259" key="15">
    <source>
        <dbReference type="Pfam" id="PF00122"/>
    </source>
</evidence>
<dbReference type="Gene3D" id="3.40.1110.10">
    <property type="entry name" value="Calcium-transporting ATPase, cytoplasmic domain N"/>
    <property type="match status" value="1"/>
</dbReference>
<evidence type="ECO:0000256" key="3">
    <source>
        <dbReference type="ARBA" id="ARBA00022448"/>
    </source>
</evidence>
<evidence type="ECO:0000256" key="14">
    <source>
        <dbReference type="RuleBase" id="RU362081"/>
    </source>
</evidence>
<dbReference type="GO" id="GO:0005524">
    <property type="term" value="F:ATP binding"/>
    <property type="evidence" value="ECO:0007669"/>
    <property type="project" value="UniProtKB-UniRule"/>
</dbReference>
<dbReference type="SFLD" id="SFLDF00027">
    <property type="entry name" value="p-type_atpase"/>
    <property type="match status" value="1"/>
</dbReference>
<dbReference type="InterPro" id="IPR027256">
    <property type="entry name" value="P-typ_ATPase_IB"/>
</dbReference>
<evidence type="ECO:0000256" key="11">
    <source>
        <dbReference type="ARBA" id="ARBA00023136"/>
    </source>
</evidence>
<keyword evidence="14" id="KW-0547">Nucleotide-binding</keyword>
<feature type="transmembrane region" description="Helical" evidence="14">
    <location>
        <begin position="106"/>
        <end position="125"/>
    </location>
</feature>
<evidence type="ECO:0000256" key="13">
    <source>
        <dbReference type="ARBA" id="ARBA00049338"/>
    </source>
</evidence>
<dbReference type="PRINTS" id="PR00119">
    <property type="entry name" value="CATATPASE"/>
</dbReference>
<dbReference type="NCBIfam" id="TIGR01512">
    <property type="entry name" value="ATPase-IB2_Cd"/>
    <property type="match status" value="1"/>
</dbReference>
<dbReference type="SUPFAM" id="SSF81665">
    <property type="entry name" value="Calcium ATPase, transmembrane domain M"/>
    <property type="match status" value="1"/>
</dbReference>
<protein>
    <recommendedName>
        <fullName evidence="12">Cd(2+)-exporting ATPase</fullName>
        <ecNumber evidence="12">7.2.2.21</ecNumber>
    </recommendedName>
</protein>
<gene>
    <name evidence="16" type="ORF">SAMN06264849_1032</name>
</gene>
<dbReference type="Pfam" id="PF00702">
    <property type="entry name" value="Hydrolase"/>
    <property type="match status" value="1"/>
</dbReference>
<keyword evidence="5" id="KW-0597">Phosphoprotein</keyword>